<accession>A0A073J1M0</accession>
<dbReference type="InterPro" id="IPR032807">
    <property type="entry name" value="GNVR"/>
</dbReference>
<sequence>MSVVSMDRTFMREHLLPPVDVVYLYSILRGKARLIVLVMVLSVLAMLFFLQFVPPQYTANSQLMLDTRKERMTPVEGVVSNLDLTQAVLAGEVITIRSNVLLGEVVDNLDLVNVPEFDPRVPRSEGLLRKIKRVLLGGEKPHEYAARMPHETLRSWVINDVRGGLSVSQLGVSYAIGVSFQSTNPVLAAEVSNAVAEAYIQSQLSAKTEATSRANAWLADRLDELSVQVESADQDVVSFKAQMIEIANGNTESINQLLAELNTKLVTSSTERADAEVRLNQVETLMKSGGLSMVADVVTSPLLDTLQRQYAEIAASQAELASTYGPRHPDMIRIAAQINDINRSLEGELRRRLEAMRSEVIVTRNREAALQSQIQEISNRADSLAKASVRLNQLERTAEATRLVYENFLSRFKETSAQADFQTPEARIIGRAEIPSTPSAPRKSLLLLTAMFLGMSGTIAFVFIRNLVLSPVHTPEELSSVTGVPNLAILPYVRNYLSRFKWLRDELSGGGVTTYMEHVRAIRTALFDVSRMQKPKILLVTSSVPNEGKSSLCCALSRIASNPRRSVLVIDADLRRPDLREALELPEDSPCLLDYLQGTTEANVLPIASELAGADIISPRHSTRDAAELLLLPRFDELLSEMSEIYDLIIINAPPVLHLSDALVLAQHADATLFVVKCGHTRARMVRNSVRRLEEGGADVVGTVFTMVRRADLAASQTDMYAYGY</sequence>
<keyword evidence="3 8" id="KW-0812">Transmembrane</keyword>
<organism evidence="11 12">
    <name type="scientific">Pseudosulfitobacter pseudonitzschiae</name>
    <dbReference type="NCBI Taxonomy" id="1402135"/>
    <lineage>
        <taxon>Bacteria</taxon>
        <taxon>Pseudomonadati</taxon>
        <taxon>Pseudomonadota</taxon>
        <taxon>Alphaproteobacteria</taxon>
        <taxon>Rhodobacterales</taxon>
        <taxon>Roseobacteraceae</taxon>
        <taxon>Pseudosulfitobacter</taxon>
    </lineage>
</organism>
<dbReference type="InterPro" id="IPR027417">
    <property type="entry name" value="P-loop_NTPase"/>
</dbReference>
<dbReference type="Proteomes" id="UP000027746">
    <property type="component" value="Unassembled WGS sequence"/>
</dbReference>
<dbReference type="InterPro" id="IPR003856">
    <property type="entry name" value="LPS_length_determ_N"/>
</dbReference>
<evidence type="ECO:0000256" key="4">
    <source>
        <dbReference type="ARBA" id="ARBA00022741"/>
    </source>
</evidence>
<proteinExistence type="predicted"/>
<feature type="domain" description="Tyrosine-protein kinase G-rich" evidence="10">
    <location>
        <begin position="391"/>
        <end position="466"/>
    </location>
</feature>
<evidence type="ECO:0000313" key="11">
    <source>
        <dbReference type="EMBL" id="KEJ95566.1"/>
    </source>
</evidence>
<protein>
    <submittedName>
        <fullName evidence="11">Uncharacterized protein</fullName>
    </submittedName>
</protein>
<dbReference type="Gene3D" id="3.40.50.300">
    <property type="entry name" value="P-loop containing nucleotide triphosphate hydrolases"/>
    <property type="match status" value="1"/>
</dbReference>
<keyword evidence="12" id="KW-1185">Reference proteome</keyword>
<evidence type="ECO:0000256" key="3">
    <source>
        <dbReference type="ARBA" id="ARBA00022692"/>
    </source>
</evidence>
<keyword evidence="6 8" id="KW-1133">Transmembrane helix</keyword>
<evidence type="ECO:0000256" key="6">
    <source>
        <dbReference type="ARBA" id="ARBA00022989"/>
    </source>
</evidence>
<dbReference type="RefSeq" id="WP_037926901.1">
    <property type="nucleotide sequence ID" value="NZ_WKFG01000017.1"/>
</dbReference>
<comment type="caution">
    <text evidence="11">The sequence shown here is derived from an EMBL/GenBank/DDBJ whole genome shotgun (WGS) entry which is preliminary data.</text>
</comment>
<keyword evidence="7 8" id="KW-0472">Membrane</keyword>
<dbReference type="Pfam" id="PF13807">
    <property type="entry name" value="GNVR"/>
    <property type="match status" value="1"/>
</dbReference>
<evidence type="ECO:0000259" key="9">
    <source>
        <dbReference type="Pfam" id="PF02706"/>
    </source>
</evidence>
<dbReference type="GO" id="GO:0005886">
    <property type="term" value="C:plasma membrane"/>
    <property type="evidence" value="ECO:0007669"/>
    <property type="project" value="UniProtKB-SubCell"/>
</dbReference>
<name>A0A073J1M0_9RHOB</name>
<dbReference type="CDD" id="cd05387">
    <property type="entry name" value="BY-kinase"/>
    <property type="match status" value="1"/>
</dbReference>
<evidence type="ECO:0000256" key="7">
    <source>
        <dbReference type="ARBA" id="ARBA00023136"/>
    </source>
</evidence>
<dbReference type="InterPro" id="IPR005702">
    <property type="entry name" value="Wzc-like_C"/>
</dbReference>
<keyword evidence="2" id="KW-1003">Cell membrane</keyword>
<gene>
    <name evidence="11" type="ORF">SUH3_21515</name>
</gene>
<keyword evidence="4" id="KW-0547">Nucleotide-binding</keyword>
<evidence type="ECO:0000313" key="12">
    <source>
        <dbReference type="Proteomes" id="UP000027746"/>
    </source>
</evidence>
<dbReference type="GO" id="GO:0004713">
    <property type="term" value="F:protein tyrosine kinase activity"/>
    <property type="evidence" value="ECO:0007669"/>
    <property type="project" value="TreeGrafter"/>
</dbReference>
<comment type="subcellular location">
    <subcellularLocation>
        <location evidence="1">Cell membrane</location>
        <topology evidence="1">Multi-pass membrane protein</topology>
    </subcellularLocation>
</comment>
<evidence type="ECO:0000256" key="2">
    <source>
        <dbReference type="ARBA" id="ARBA00022475"/>
    </source>
</evidence>
<feature type="transmembrane region" description="Helical" evidence="8">
    <location>
        <begin position="34"/>
        <end position="53"/>
    </location>
</feature>
<evidence type="ECO:0000259" key="10">
    <source>
        <dbReference type="Pfam" id="PF13807"/>
    </source>
</evidence>
<evidence type="ECO:0000256" key="8">
    <source>
        <dbReference type="SAM" id="Phobius"/>
    </source>
</evidence>
<dbReference type="EMBL" id="JAMD01000006">
    <property type="protein sequence ID" value="KEJ95566.1"/>
    <property type="molecule type" value="Genomic_DNA"/>
</dbReference>
<keyword evidence="5" id="KW-0067">ATP-binding</keyword>
<dbReference type="SUPFAM" id="SSF52540">
    <property type="entry name" value="P-loop containing nucleoside triphosphate hydrolases"/>
    <property type="match status" value="1"/>
</dbReference>
<dbReference type="InterPro" id="IPR050445">
    <property type="entry name" value="Bact_polysacc_biosynth/exp"/>
</dbReference>
<dbReference type="PANTHER" id="PTHR32309:SF13">
    <property type="entry name" value="FERRIC ENTEROBACTIN TRANSPORT PROTEIN FEPE"/>
    <property type="match status" value="1"/>
</dbReference>
<evidence type="ECO:0000256" key="5">
    <source>
        <dbReference type="ARBA" id="ARBA00022840"/>
    </source>
</evidence>
<reference evidence="11 12" key="1">
    <citation type="submission" date="2014-01" db="EMBL/GenBank/DDBJ databases">
        <title>Sulfitobacter sp. H3 (MCCC 1A00686) Genome Sequencing.</title>
        <authorList>
            <person name="Lai Q."/>
            <person name="Hong Z."/>
        </authorList>
    </citation>
    <scope>NUCLEOTIDE SEQUENCE [LARGE SCALE GENOMIC DNA]</scope>
    <source>
        <strain evidence="11 12">H3</strain>
    </source>
</reference>
<dbReference type="PANTHER" id="PTHR32309">
    <property type="entry name" value="TYROSINE-PROTEIN KINASE"/>
    <property type="match status" value="1"/>
</dbReference>
<evidence type="ECO:0000256" key="1">
    <source>
        <dbReference type="ARBA" id="ARBA00004651"/>
    </source>
</evidence>
<dbReference type="AlphaFoldDB" id="A0A073J1M0"/>
<dbReference type="Pfam" id="PF02706">
    <property type="entry name" value="Wzz"/>
    <property type="match status" value="1"/>
</dbReference>
<feature type="domain" description="Polysaccharide chain length determinant N-terminal" evidence="9">
    <location>
        <begin position="19"/>
        <end position="109"/>
    </location>
</feature>